<organism evidence="1 2">
    <name type="scientific">Coniosporium uncinatum</name>
    <dbReference type="NCBI Taxonomy" id="93489"/>
    <lineage>
        <taxon>Eukaryota</taxon>
        <taxon>Fungi</taxon>
        <taxon>Dikarya</taxon>
        <taxon>Ascomycota</taxon>
        <taxon>Pezizomycotina</taxon>
        <taxon>Dothideomycetes</taxon>
        <taxon>Dothideomycetes incertae sedis</taxon>
        <taxon>Coniosporium</taxon>
    </lineage>
</organism>
<gene>
    <name evidence="1" type="ORF">LTS18_003787</name>
</gene>
<accession>A0ACC3DSY6</accession>
<keyword evidence="2" id="KW-1185">Reference proteome</keyword>
<name>A0ACC3DSY6_9PEZI</name>
<feature type="non-terminal residue" evidence="1">
    <location>
        <position position="747"/>
    </location>
</feature>
<proteinExistence type="predicted"/>
<protein>
    <submittedName>
        <fullName evidence="1">Uncharacterized protein</fullName>
    </submittedName>
</protein>
<dbReference type="Proteomes" id="UP001186974">
    <property type="component" value="Unassembled WGS sequence"/>
</dbReference>
<evidence type="ECO:0000313" key="1">
    <source>
        <dbReference type="EMBL" id="KAK3079832.1"/>
    </source>
</evidence>
<reference evidence="1" key="1">
    <citation type="submission" date="2024-09" db="EMBL/GenBank/DDBJ databases">
        <title>Black Yeasts Isolated from many extreme environments.</title>
        <authorList>
            <person name="Coleine C."/>
            <person name="Stajich J.E."/>
            <person name="Selbmann L."/>
        </authorList>
    </citation>
    <scope>NUCLEOTIDE SEQUENCE</scope>
    <source>
        <strain evidence="1">CCFEE 5737</strain>
    </source>
</reference>
<evidence type="ECO:0000313" key="2">
    <source>
        <dbReference type="Proteomes" id="UP001186974"/>
    </source>
</evidence>
<comment type="caution">
    <text evidence="1">The sequence shown here is derived from an EMBL/GenBank/DDBJ whole genome shotgun (WGS) entry which is preliminary data.</text>
</comment>
<sequence length="747" mass="82391">MAFLRQTWTLTRKNIQIVLVRHWFSTLIRAFVMPIIFMFFISYAKNFFVPPSDFGVGTPSTLRSLQEAINAASSSKTTVAFVNNGHTGGAISGIIDQLSQPVRAAGLEPRVLTSDNELLTVCRSSLRGASNCYAAASFHSSPSEGQGDIWNYTIRGDGAFGSKVYVNEDNNDAQIYTLPLQHAIDSAIASANGTSLPATVEQYPYTTETAQERDDNIRFLYQGTLINILAVAFFIGICGILYQLAGQIATERELGMSQLIDAMTPNKSVWLTQTARMLSYHLSFDLIYLPGWIIMSVFVWRLVFPTTSGAIVIIGHLLAGLSLSSFSIFAAMFFRKAQLSGITIVLVSLVLAIIAQVTHTQSSGAVAILSLLFPPMDYVYFIILMARFERRFRPTNLTEGAPPNENSPWGLPGIVLWVFFIIHIIVYPILGMLVERSLYGTASKARKMNYDSEDHSKAIQLTGFSKHYVPSWWRRNVLRWFGKKVPETVKAVNNLTLTASEGQILVLLGANGSGKSTTLSAISGLTQITEGQIEVDGTGGLGLAPQQNVIWDELTVYEHVSIFNGLKTTTTPATKEEIKELIRACDLDHKMHAKSKTLSGGQKRKLQLAMAFIGGSRVVAIDEVSSGLDPLSRRKIWDILLQERGFRTLLLTTHFLDEADTLADHIAILSKGHLKAEGSAVQLKHTLGEGYRVILPHDSAVMIPHHYSDVPHHPSYEGLVYRLQNSAQAAVFVDMLESQGIQDYQVN</sequence>
<dbReference type="EMBL" id="JAWDJW010000895">
    <property type="protein sequence ID" value="KAK3079832.1"/>
    <property type="molecule type" value="Genomic_DNA"/>
</dbReference>